<organism evidence="1 2">
    <name type="scientific">Pelobates cultripes</name>
    <name type="common">Western spadefoot toad</name>
    <dbReference type="NCBI Taxonomy" id="61616"/>
    <lineage>
        <taxon>Eukaryota</taxon>
        <taxon>Metazoa</taxon>
        <taxon>Chordata</taxon>
        <taxon>Craniata</taxon>
        <taxon>Vertebrata</taxon>
        <taxon>Euteleostomi</taxon>
        <taxon>Amphibia</taxon>
        <taxon>Batrachia</taxon>
        <taxon>Anura</taxon>
        <taxon>Pelobatoidea</taxon>
        <taxon>Pelobatidae</taxon>
        <taxon>Pelobates</taxon>
    </lineage>
</organism>
<reference evidence="1" key="1">
    <citation type="submission" date="2022-03" db="EMBL/GenBank/DDBJ databases">
        <authorList>
            <person name="Alioto T."/>
            <person name="Alioto T."/>
            <person name="Gomez Garrido J."/>
        </authorList>
    </citation>
    <scope>NUCLEOTIDE SEQUENCE</scope>
</reference>
<accession>A0AAD1SUJ3</accession>
<sequence length="111" mass="12180">MQLSLPIVDPTLLHPERYLRPCPSISHYHPEQQDMKGEIPEDDPLALIWGVTTVKPCENGVKWPQNLACCSLSISGDGSAKMGNCNLPQSASLRAWVGKTLIAHSVHPVWA</sequence>
<gene>
    <name evidence="1" type="ORF">PECUL_23A045118</name>
</gene>
<dbReference type="EMBL" id="OW240918">
    <property type="protein sequence ID" value="CAH2306972.1"/>
    <property type="molecule type" value="Genomic_DNA"/>
</dbReference>
<proteinExistence type="predicted"/>
<keyword evidence="2" id="KW-1185">Reference proteome</keyword>
<protein>
    <submittedName>
        <fullName evidence="1">Uncharacterized protein</fullName>
    </submittedName>
</protein>
<name>A0AAD1SUJ3_PELCU</name>
<dbReference type="AlphaFoldDB" id="A0AAD1SUJ3"/>
<evidence type="ECO:0000313" key="1">
    <source>
        <dbReference type="EMBL" id="CAH2306972.1"/>
    </source>
</evidence>
<dbReference type="Proteomes" id="UP001295444">
    <property type="component" value="Chromosome 07"/>
</dbReference>
<evidence type="ECO:0000313" key="2">
    <source>
        <dbReference type="Proteomes" id="UP001295444"/>
    </source>
</evidence>